<keyword evidence="3" id="KW-1185">Reference proteome</keyword>
<dbReference type="Gene3D" id="1.10.510.10">
    <property type="entry name" value="Transferase(Phosphotransferase) domain 1"/>
    <property type="match status" value="1"/>
</dbReference>
<accession>A0A2U1MWD9</accession>
<dbReference type="Gene3D" id="3.30.200.20">
    <property type="entry name" value="Phosphorylase Kinase, domain 1"/>
    <property type="match status" value="1"/>
</dbReference>
<comment type="caution">
    <text evidence="2">The sequence shown here is derived from an EMBL/GenBank/DDBJ whole genome shotgun (WGS) entry which is preliminary data.</text>
</comment>
<dbReference type="InterPro" id="IPR011009">
    <property type="entry name" value="Kinase-like_dom_sf"/>
</dbReference>
<dbReference type="PROSITE" id="PS50011">
    <property type="entry name" value="PROTEIN_KINASE_DOM"/>
    <property type="match status" value="1"/>
</dbReference>
<proteinExistence type="predicted"/>
<dbReference type="PANTHER" id="PTHR27003">
    <property type="entry name" value="OS07G0166700 PROTEIN"/>
    <property type="match status" value="1"/>
</dbReference>
<dbReference type="GO" id="GO:0005524">
    <property type="term" value="F:ATP binding"/>
    <property type="evidence" value="ECO:0007669"/>
    <property type="project" value="InterPro"/>
</dbReference>
<dbReference type="Proteomes" id="UP000245207">
    <property type="component" value="Unassembled WGS sequence"/>
</dbReference>
<keyword evidence="2" id="KW-0418">Kinase</keyword>
<dbReference type="Pfam" id="PF00069">
    <property type="entry name" value="Pkinase"/>
    <property type="match status" value="1"/>
</dbReference>
<dbReference type="AlphaFoldDB" id="A0A2U1MWD9"/>
<evidence type="ECO:0000259" key="1">
    <source>
        <dbReference type="PROSITE" id="PS50011"/>
    </source>
</evidence>
<name>A0A2U1MWD9_ARTAN</name>
<sequence length="326" mass="37125">MNNPDMMFLEKYMDELRIPYEELASATNSFSDANRLKQATVELYKGHILQSEEWINIIARKSQNQSIIQNEVKLSYHLVHENIASIFKICKDDNGMLIIVNKHEANGSLDNHLSGSSLSWIQRLRICLGVARALSYIHYGVESGLSVIHGNIKSSKIILNDKWEPKLSGFGFSIKVTQSQHLYLSKYNGTSQYMDPANETGGLSSKSDVFSFGVLLFEVLFGEVASIQDGDNLYFVRLAKRQYEEKKLDDKIDPDLRQQMNSQSLEIFSKLAYCCSMDMRAQRPDMNQIVNLLERALELQEKHECPVTSTIEVKTTPSNSLKKVRN</sequence>
<dbReference type="PANTHER" id="PTHR27003:SF383">
    <property type="entry name" value="TYROSINE-PROTEIN KINASE, NON-RECEPTOR JAK_TYK2-RELATED"/>
    <property type="match status" value="1"/>
</dbReference>
<dbReference type="STRING" id="35608.A0A2U1MWD9"/>
<reference evidence="2 3" key="1">
    <citation type="journal article" date="2018" name="Mol. Plant">
        <title>The genome of Artemisia annua provides insight into the evolution of Asteraceae family and artemisinin biosynthesis.</title>
        <authorList>
            <person name="Shen Q."/>
            <person name="Zhang L."/>
            <person name="Liao Z."/>
            <person name="Wang S."/>
            <person name="Yan T."/>
            <person name="Shi P."/>
            <person name="Liu M."/>
            <person name="Fu X."/>
            <person name="Pan Q."/>
            <person name="Wang Y."/>
            <person name="Lv Z."/>
            <person name="Lu X."/>
            <person name="Zhang F."/>
            <person name="Jiang W."/>
            <person name="Ma Y."/>
            <person name="Chen M."/>
            <person name="Hao X."/>
            <person name="Li L."/>
            <person name="Tang Y."/>
            <person name="Lv G."/>
            <person name="Zhou Y."/>
            <person name="Sun X."/>
            <person name="Brodelius P.E."/>
            <person name="Rose J.K.C."/>
            <person name="Tang K."/>
        </authorList>
    </citation>
    <scope>NUCLEOTIDE SEQUENCE [LARGE SCALE GENOMIC DNA]</scope>
    <source>
        <strain evidence="3">cv. Huhao1</strain>
        <tissue evidence="2">Leaf</tissue>
    </source>
</reference>
<dbReference type="InterPro" id="IPR000719">
    <property type="entry name" value="Prot_kinase_dom"/>
</dbReference>
<evidence type="ECO:0000313" key="3">
    <source>
        <dbReference type="Proteomes" id="UP000245207"/>
    </source>
</evidence>
<dbReference type="InterPro" id="IPR045272">
    <property type="entry name" value="ANXUR1/2-like"/>
</dbReference>
<keyword evidence="2" id="KW-0808">Transferase</keyword>
<dbReference type="EMBL" id="PKPP01004191">
    <property type="protein sequence ID" value="PWA65581.1"/>
    <property type="molecule type" value="Genomic_DNA"/>
</dbReference>
<gene>
    <name evidence="2" type="ORF">CTI12_AA335180</name>
</gene>
<dbReference type="SUPFAM" id="SSF56112">
    <property type="entry name" value="Protein kinase-like (PK-like)"/>
    <property type="match status" value="1"/>
</dbReference>
<feature type="domain" description="Protein kinase" evidence="1">
    <location>
        <begin position="1"/>
        <end position="297"/>
    </location>
</feature>
<dbReference type="GO" id="GO:0009506">
    <property type="term" value="C:plasmodesma"/>
    <property type="evidence" value="ECO:0007669"/>
    <property type="project" value="TreeGrafter"/>
</dbReference>
<evidence type="ECO:0000313" key="2">
    <source>
        <dbReference type="EMBL" id="PWA65581.1"/>
    </source>
</evidence>
<dbReference type="OrthoDB" id="1704199at2759"/>
<dbReference type="GO" id="GO:0004714">
    <property type="term" value="F:transmembrane receptor protein tyrosine kinase activity"/>
    <property type="evidence" value="ECO:0007669"/>
    <property type="project" value="InterPro"/>
</dbReference>
<organism evidence="2 3">
    <name type="scientific">Artemisia annua</name>
    <name type="common">Sweet wormwood</name>
    <dbReference type="NCBI Taxonomy" id="35608"/>
    <lineage>
        <taxon>Eukaryota</taxon>
        <taxon>Viridiplantae</taxon>
        <taxon>Streptophyta</taxon>
        <taxon>Embryophyta</taxon>
        <taxon>Tracheophyta</taxon>
        <taxon>Spermatophyta</taxon>
        <taxon>Magnoliopsida</taxon>
        <taxon>eudicotyledons</taxon>
        <taxon>Gunneridae</taxon>
        <taxon>Pentapetalae</taxon>
        <taxon>asterids</taxon>
        <taxon>campanulids</taxon>
        <taxon>Asterales</taxon>
        <taxon>Asteraceae</taxon>
        <taxon>Asteroideae</taxon>
        <taxon>Anthemideae</taxon>
        <taxon>Artemisiinae</taxon>
        <taxon>Artemisia</taxon>
    </lineage>
</organism>
<dbReference type="GO" id="GO:0005886">
    <property type="term" value="C:plasma membrane"/>
    <property type="evidence" value="ECO:0007669"/>
    <property type="project" value="TreeGrafter"/>
</dbReference>
<protein>
    <submittedName>
        <fullName evidence="2">Protein kinase-like domain-containing protein</fullName>
    </submittedName>
</protein>